<evidence type="ECO:0000256" key="8">
    <source>
        <dbReference type="ARBA" id="ARBA00023004"/>
    </source>
</evidence>
<dbReference type="EMBL" id="FNPB01000014">
    <property type="protein sequence ID" value="SDY41142.1"/>
    <property type="molecule type" value="Genomic_DNA"/>
</dbReference>
<comment type="catalytic activity">
    <reaction evidence="15">
        <text>tungstate(in) + ATP + H2O = tungstate(out) + ADP + phosphate + H(+)</text>
        <dbReference type="Rhea" id="RHEA:35027"/>
        <dbReference type="ChEBI" id="CHEBI:15377"/>
        <dbReference type="ChEBI" id="CHEBI:15378"/>
        <dbReference type="ChEBI" id="CHEBI:30616"/>
        <dbReference type="ChEBI" id="CHEBI:43474"/>
        <dbReference type="ChEBI" id="CHEBI:46502"/>
        <dbReference type="ChEBI" id="CHEBI:456216"/>
        <dbReference type="EC" id="7.3.2.6"/>
    </reaction>
</comment>
<comment type="similarity">
    <text evidence="11">Belongs to the ABC transporter superfamily. Sulfate/tungstate importer (TC 3.A.1.6) family.</text>
</comment>
<evidence type="ECO:0000256" key="14">
    <source>
        <dbReference type="ARBA" id="ARBA00041133"/>
    </source>
</evidence>
<dbReference type="Gene3D" id="3.40.50.300">
    <property type="entry name" value="P-loop containing nucleotide triphosphate hydrolases"/>
    <property type="match status" value="1"/>
</dbReference>
<dbReference type="PROSITE" id="PS50893">
    <property type="entry name" value="ABC_TRANSPORTER_2"/>
    <property type="match status" value="1"/>
</dbReference>
<evidence type="ECO:0000256" key="9">
    <source>
        <dbReference type="ARBA" id="ARBA00023065"/>
    </source>
</evidence>
<dbReference type="EC" id="7.3.2.6" evidence="13"/>
<dbReference type="RefSeq" id="WP_089769137.1">
    <property type="nucleotide sequence ID" value="NZ_FNPB01000014.1"/>
</dbReference>
<dbReference type="PROSITE" id="PS00211">
    <property type="entry name" value="ABC_TRANSPORTER_1"/>
    <property type="match status" value="1"/>
</dbReference>
<evidence type="ECO:0000256" key="2">
    <source>
        <dbReference type="ARBA" id="ARBA00022448"/>
    </source>
</evidence>
<evidence type="ECO:0000256" key="5">
    <source>
        <dbReference type="ARBA" id="ARBA00022505"/>
    </source>
</evidence>
<keyword evidence="6" id="KW-0547">Nucleotide-binding</keyword>
<evidence type="ECO:0000256" key="4">
    <source>
        <dbReference type="ARBA" id="ARBA00022496"/>
    </source>
</evidence>
<evidence type="ECO:0000313" key="18">
    <source>
        <dbReference type="Proteomes" id="UP000199170"/>
    </source>
</evidence>
<dbReference type="AlphaFoldDB" id="A0A1H3JMJ4"/>
<dbReference type="InterPro" id="IPR015853">
    <property type="entry name" value="ABC_transpr_FbpC"/>
</dbReference>
<dbReference type="PANTHER" id="PTHR42781:SF4">
    <property type="entry name" value="SPERMIDINE_PUTRESCINE IMPORT ATP-BINDING PROTEIN POTA"/>
    <property type="match status" value="1"/>
</dbReference>
<protein>
    <recommendedName>
        <fullName evidence="14">Molybdate/tungstate import ATP-binding protein WtpC</fullName>
        <ecNumber evidence="13">7.3.2.6</ecNumber>
    </recommendedName>
</protein>
<dbReference type="PANTHER" id="PTHR42781">
    <property type="entry name" value="SPERMIDINE/PUTRESCINE IMPORT ATP-BINDING PROTEIN POTA"/>
    <property type="match status" value="1"/>
</dbReference>
<evidence type="ECO:0000256" key="3">
    <source>
        <dbReference type="ARBA" id="ARBA00022475"/>
    </source>
</evidence>
<keyword evidence="4" id="KW-0410">Iron transport</keyword>
<dbReference type="Pfam" id="PF00005">
    <property type="entry name" value="ABC_tran"/>
    <property type="match status" value="1"/>
</dbReference>
<evidence type="ECO:0000256" key="7">
    <source>
        <dbReference type="ARBA" id="ARBA00022840"/>
    </source>
</evidence>
<dbReference type="InterPro" id="IPR003593">
    <property type="entry name" value="AAA+_ATPase"/>
</dbReference>
<reference evidence="18" key="1">
    <citation type="submission" date="2016-10" db="EMBL/GenBank/DDBJ databases">
        <authorList>
            <person name="Varghese N."/>
            <person name="Submissions S."/>
        </authorList>
    </citation>
    <scope>NUCLEOTIDE SEQUENCE [LARGE SCALE GENOMIC DNA]</scope>
    <source>
        <strain evidence="18">CGMCC 1.10118</strain>
    </source>
</reference>
<dbReference type="GO" id="GO:0016887">
    <property type="term" value="F:ATP hydrolysis activity"/>
    <property type="evidence" value="ECO:0007669"/>
    <property type="project" value="InterPro"/>
</dbReference>
<organism evidence="17 18">
    <name type="scientific">Halobellus clavatus</name>
    <dbReference type="NCBI Taxonomy" id="660517"/>
    <lineage>
        <taxon>Archaea</taxon>
        <taxon>Methanobacteriati</taxon>
        <taxon>Methanobacteriota</taxon>
        <taxon>Stenosarchaea group</taxon>
        <taxon>Halobacteria</taxon>
        <taxon>Halobacteriales</taxon>
        <taxon>Haloferacaceae</taxon>
        <taxon>Halobellus</taxon>
    </lineage>
</organism>
<dbReference type="InterPro" id="IPR008995">
    <property type="entry name" value="Mo/tungstate-bd_C_term_dom"/>
</dbReference>
<keyword evidence="18" id="KW-1185">Reference proteome</keyword>
<keyword evidence="2" id="KW-0813">Transport</keyword>
<dbReference type="SUPFAM" id="SSF50331">
    <property type="entry name" value="MOP-like"/>
    <property type="match status" value="1"/>
</dbReference>
<keyword evidence="9" id="KW-0406">Ion transport</keyword>
<evidence type="ECO:0000256" key="11">
    <source>
        <dbReference type="ARBA" id="ARBA00038307"/>
    </source>
</evidence>
<dbReference type="SUPFAM" id="SSF52540">
    <property type="entry name" value="P-loop containing nucleoside triphosphate hydrolases"/>
    <property type="match status" value="1"/>
</dbReference>
<dbReference type="Pfam" id="PF08402">
    <property type="entry name" value="TOBE_2"/>
    <property type="match status" value="1"/>
</dbReference>
<dbReference type="GO" id="GO:1901238">
    <property type="term" value="F:ABC-type tungstate transporter activity"/>
    <property type="evidence" value="ECO:0007669"/>
    <property type="project" value="UniProtKB-EC"/>
</dbReference>
<dbReference type="Gene3D" id="2.40.50.100">
    <property type="match status" value="1"/>
</dbReference>
<dbReference type="SMART" id="SM00382">
    <property type="entry name" value="AAA"/>
    <property type="match status" value="1"/>
</dbReference>
<sequence length="367" mass="39550">MSLELEGLERAYSGFDLGPIDLTVDREVLSVLGPSGCGKTTLLWLIAGVLQPDAGRITLDGRSIEGLPPERRNVGLVFQDGALFPNMTVEANIAYASSDPAYAAELAELLEIEDVLDRRPQTLSGGERQRVALARTLATEPDALLLDEPLSSLDAPIRRRLRSELHDLFDTIGIPVVLVTHDQRTATALGDRITVLRGGNVEQTGPSTAVLERPATRFVADFTGNENIFEASVAARDPETVTLRVGDVRFEVAADADSGPAVGSTLTACVHPSRVRLRKPAASLDPGEALVEARVRRWLNEGDEYRVVVELEHAPLTLTATVSPPEFESLAVDAGSRLRVVVAPDAVHLITAERPDGRAGTERPRQD</sequence>
<dbReference type="GO" id="GO:0043190">
    <property type="term" value="C:ATP-binding cassette (ABC) transporter complex"/>
    <property type="evidence" value="ECO:0007669"/>
    <property type="project" value="InterPro"/>
</dbReference>
<evidence type="ECO:0000256" key="10">
    <source>
        <dbReference type="ARBA" id="ARBA00023136"/>
    </source>
</evidence>
<evidence type="ECO:0000256" key="6">
    <source>
        <dbReference type="ARBA" id="ARBA00022741"/>
    </source>
</evidence>
<keyword evidence="5" id="KW-0500">Molybdenum</keyword>
<keyword evidence="8" id="KW-0408">Iron</keyword>
<gene>
    <name evidence="17" type="ORF">SAMN04487946_11465</name>
</gene>
<evidence type="ECO:0000256" key="15">
    <source>
        <dbReference type="ARBA" id="ARBA00047936"/>
    </source>
</evidence>
<comment type="subcellular location">
    <subcellularLocation>
        <location evidence="1">Cell membrane</location>
        <topology evidence="1">Peripheral membrane protein</topology>
    </subcellularLocation>
</comment>
<keyword evidence="3" id="KW-1003">Cell membrane</keyword>
<evidence type="ECO:0000313" key="17">
    <source>
        <dbReference type="EMBL" id="SDY41142.1"/>
    </source>
</evidence>
<evidence type="ECO:0000256" key="1">
    <source>
        <dbReference type="ARBA" id="ARBA00004202"/>
    </source>
</evidence>
<keyword evidence="7 17" id="KW-0067">ATP-binding</keyword>
<keyword evidence="10" id="KW-0472">Membrane</keyword>
<dbReference type="InterPro" id="IPR003439">
    <property type="entry name" value="ABC_transporter-like_ATP-bd"/>
</dbReference>
<proteinExistence type="inferred from homology"/>
<dbReference type="InterPro" id="IPR050093">
    <property type="entry name" value="ABC_SmlMolc_Importer"/>
</dbReference>
<dbReference type="InterPro" id="IPR013611">
    <property type="entry name" value="Transp-assoc_OB_typ2"/>
</dbReference>
<evidence type="ECO:0000256" key="13">
    <source>
        <dbReference type="ARBA" id="ARBA00039025"/>
    </source>
</evidence>
<dbReference type="OrthoDB" id="18368at2157"/>
<evidence type="ECO:0000256" key="12">
    <source>
        <dbReference type="ARBA" id="ARBA00038781"/>
    </source>
</evidence>
<dbReference type="GO" id="GO:0005524">
    <property type="term" value="F:ATP binding"/>
    <property type="evidence" value="ECO:0007669"/>
    <property type="project" value="UniProtKB-KW"/>
</dbReference>
<dbReference type="STRING" id="660517.SAMN04487946_11465"/>
<dbReference type="CDD" id="cd03259">
    <property type="entry name" value="ABC_Carb_Solutes_like"/>
    <property type="match status" value="1"/>
</dbReference>
<dbReference type="Proteomes" id="UP000199170">
    <property type="component" value="Unassembled WGS sequence"/>
</dbReference>
<evidence type="ECO:0000259" key="16">
    <source>
        <dbReference type="PROSITE" id="PS50893"/>
    </source>
</evidence>
<comment type="subunit">
    <text evidence="12">The complex is composed of two ATP-binding proteins (WtpC), two transmembrane proteins (WtpB) and a solute-binding protein (WtpA).</text>
</comment>
<dbReference type="InterPro" id="IPR017871">
    <property type="entry name" value="ABC_transporter-like_CS"/>
</dbReference>
<dbReference type="InterPro" id="IPR027417">
    <property type="entry name" value="P-loop_NTPase"/>
</dbReference>
<feature type="domain" description="ABC transporter" evidence="16">
    <location>
        <begin position="3"/>
        <end position="223"/>
    </location>
</feature>
<accession>A0A1H3JMJ4</accession>
<dbReference type="GO" id="GO:0015408">
    <property type="term" value="F:ABC-type ferric iron transporter activity"/>
    <property type="evidence" value="ECO:0007669"/>
    <property type="project" value="InterPro"/>
</dbReference>
<name>A0A1H3JMJ4_9EURY</name>